<comment type="caution">
    <text evidence="1">The sequence shown here is derived from an EMBL/GenBank/DDBJ whole genome shotgun (WGS) entry which is preliminary data.</text>
</comment>
<dbReference type="AlphaFoldDB" id="A0AAV8Z564"/>
<keyword evidence="2" id="KW-1185">Reference proteome</keyword>
<gene>
    <name evidence="1" type="ORF">NQ318_016369</name>
</gene>
<sequence length="99" mass="10926">MIRSITLPWNYGSHHLQGFVASGVINGCILNLSPFRIPSVNTISILFGRSFTNPLDARSLFPTPLVSDRGTGIDNTIVDRASVQYEKANAYCYCLPIHN</sequence>
<dbReference type="EMBL" id="JAPWTK010000016">
    <property type="protein sequence ID" value="KAJ8958644.1"/>
    <property type="molecule type" value="Genomic_DNA"/>
</dbReference>
<reference evidence="1" key="1">
    <citation type="journal article" date="2023" name="Insect Mol. Biol.">
        <title>Genome sequencing provides insights into the evolution of gene families encoding plant cell wall-degrading enzymes in longhorned beetles.</title>
        <authorList>
            <person name="Shin N.R."/>
            <person name="Okamura Y."/>
            <person name="Kirsch R."/>
            <person name="Pauchet Y."/>
        </authorList>
    </citation>
    <scope>NUCLEOTIDE SEQUENCE</scope>
    <source>
        <strain evidence="1">AMC_N1</strain>
    </source>
</reference>
<evidence type="ECO:0000313" key="1">
    <source>
        <dbReference type="EMBL" id="KAJ8958644.1"/>
    </source>
</evidence>
<organism evidence="1 2">
    <name type="scientific">Aromia moschata</name>
    <dbReference type="NCBI Taxonomy" id="1265417"/>
    <lineage>
        <taxon>Eukaryota</taxon>
        <taxon>Metazoa</taxon>
        <taxon>Ecdysozoa</taxon>
        <taxon>Arthropoda</taxon>
        <taxon>Hexapoda</taxon>
        <taxon>Insecta</taxon>
        <taxon>Pterygota</taxon>
        <taxon>Neoptera</taxon>
        <taxon>Endopterygota</taxon>
        <taxon>Coleoptera</taxon>
        <taxon>Polyphaga</taxon>
        <taxon>Cucujiformia</taxon>
        <taxon>Chrysomeloidea</taxon>
        <taxon>Cerambycidae</taxon>
        <taxon>Cerambycinae</taxon>
        <taxon>Callichromatini</taxon>
        <taxon>Aromia</taxon>
    </lineage>
</organism>
<protein>
    <submittedName>
        <fullName evidence="1">Uncharacterized protein</fullName>
    </submittedName>
</protein>
<evidence type="ECO:0000313" key="2">
    <source>
        <dbReference type="Proteomes" id="UP001162162"/>
    </source>
</evidence>
<name>A0AAV8Z564_9CUCU</name>
<proteinExistence type="predicted"/>
<dbReference type="Proteomes" id="UP001162162">
    <property type="component" value="Unassembled WGS sequence"/>
</dbReference>
<accession>A0AAV8Z564</accession>